<gene>
    <name evidence="2" type="ORF">NDU88_009863</name>
</gene>
<proteinExistence type="predicted"/>
<feature type="region of interest" description="Disordered" evidence="1">
    <location>
        <begin position="1"/>
        <end position="21"/>
    </location>
</feature>
<name>A0AAV7RYX5_PLEWA</name>
<evidence type="ECO:0000313" key="3">
    <source>
        <dbReference type="Proteomes" id="UP001066276"/>
    </source>
</evidence>
<evidence type="ECO:0000313" key="2">
    <source>
        <dbReference type="EMBL" id="KAJ1157148.1"/>
    </source>
</evidence>
<sequence>MGPRSTMGQGQGRRKIGSRAWPAGAGPRWVVSAPPLLEVKGTAADSPLSCRSVGGAVSGVGGPPAHLKVIAGGTTLFFEMPGDVWQWLEMWDKVPKFKVGRTEMHERTLRGNCDADGSHAVSTPWSPTGSQDGRVDIQADGTMALAAVDQSDVVPAGMLMNQQLTVLRGSGAEDNIC</sequence>
<dbReference type="Proteomes" id="UP001066276">
    <property type="component" value="Chromosome 5"/>
</dbReference>
<organism evidence="2 3">
    <name type="scientific">Pleurodeles waltl</name>
    <name type="common">Iberian ribbed newt</name>
    <dbReference type="NCBI Taxonomy" id="8319"/>
    <lineage>
        <taxon>Eukaryota</taxon>
        <taxon>Metazoa</taxon>
        <taxon>Chordata</taxon>
        <taxon>Craniata</taxon>
        <taxon>Vertebrata</taxon>
        <taxon>Euteleostomi</taxon>
        <taxon>Amphibia</taxon>
        <taxon>Batrachia</taxon>
        <taxon>Caudata</taxon>
        <taxon>Salamandroidea</taxon>
        <taxon>Salamandridae</taxon>
        <taxon>Pleurodelinae</taxon>
        <taxon>Pleurodeles</taxon>
    </lineage>
</organism>
<protein>
    <submittedName>
        <fullName evidence="2">Uncharacterized protein</fullName>
    </submittedName>
</protein>
<accession>A0AAV7RYX5</accession>
<dbReference type="AlphaFoldDB" id="A0AAV7RYX5"/>
<comment type="caution">
    <text evidence="2">The sequence shown here is derived from an EMBL/GenBank/DDBJ whole genome shotgun (WGS) entry which is preliminary data.</text>
</comment>
<dbReference type="EMBL" id="JANPWB010000009">
    <property type="protein sequence ID" value="KAJ1157148.1"/>
    <property type="molecule type" value="Genomic_DNA"/>
</dbReference>
<keyword evidence="3" id="KW-1185">Reference proteome</keyword>
<evidence type="ECO:0000256" key="1">
    <source>
        <dbReference type="SAM" id="MobiDB-lite"/>
    </source>
</evidence>
<reference evidence="2" key="1">
    <citation type="journal article" date="2022" name="bioRxiv">
        <title>Sequencing and chromosome-scale assembly of the giantPleurodeles waltlgenome.</title>
        <authorList>
            <person name="Brown T."/>
            <person name="Elewa A."/>
            <person name="Iarovenko S."/>
            <person name="Subramanian E."/>
            <person name="Araus A.J."/>
            <person name="Petzold A."/>
            <person name="Susuki M."/>
            <person name="Suzuki K.-i.T."/>
            <person name="Hayashi T."/>
            <person name="Toyoda A."/>
            <person name="Oliveira C."/>
            <person name="Osipova E."/>
            <person name="Leigh N.D."/>
            <person name="Simon A."/>
            <person name="Yun M.H."/>
        </authorList>
    </citation>
    <scope>NUCLEOTIDE SEQUENCE</scope>
    <source>
        <strain evidence="2">20211129_DDA</strain>
        <tissue evidence="2">Liver</tissue>
    </source>
</reference>